<dbReference type="Gene3D" id="3.30.200.20">
    <property type="entry name" value="Phosphorylase Kinase, domain 1"/>
    <property type="match status" value="1"/>
</dbReference>
<evidence type="ECO:0000256" key="7">
    <source>
        <dbReference type="ARBA" id="ARBA00048679"/>
    </source>
</evidence>
<dbReference type="Pfam" id="PF00069">
    <property type="entry name" value="Pkinase"/>
    <property type="match status" value="1"/>
</dbReference>
<evidence type="ECO:0000313" key="14">
    <source>
        <dbReference type="Proteomes" id="UP001158576"/>
    </source>
</evidence>
<feature type="binding site" evidence="8">
    <location>
        <position position="57"/>
    </location>
    <ligand>
        <name>ATP</name>
        <dbReference type="ChEBI" id="CHEBI:30616"/>
    </ligand>
</feature>
<dbReference type="SUPFAM" id="SSF56112">
    <property type="entry name" value="Protein kinase-like (PK-like)"/>
    <property type="match status" value="1"/>
</dbReference>
<dbReference type="PROSITE" id="PS00107">
    <property type="entry name" value="PROTEIN_KINASE_ATP"/>
    <property type="match status" value="1"/>
</dbReference>
<evidence type="ECO:0000256" key="9">
    <source>
        <dbReference type="RuleBase" id="RU000304"/>
    </source>
</evidence>
<dbReference type="InterPro" id="IPR030616">
    <property type="entry name" value="Aur-like"/>
</dbReference>
<dbReference type="PROSITE" id="PS50011">
    <property type="entry name" value="PROTEIN_KINASE_DOM"/>
    <property type="match status" value="1"/>
</dbReference>
<reference evidence="13 14" key="1">
    <citation type="submission" date="2021-04" db="EMBL/GenBank/DDBJ databases">
        <authorList>
            <person name="Bliznina A."/>
        </authorList>
    </citation>
    <scope>NUCLEOTIDE SEQUENCE [LARGE SCALE GENOMIC DNA]</scope>
</reference>
<dbReference type="PANTHER" id="PTHR24350">
    <property type="entry name" value="SERINE/THREONINE-PROTEIN KINASE IAL-RELATED"/>
    <property type="match status" value="1"/>
</dbReference>
<dbReference type="InterPro" id="IPR017441">
    <property type="entry name" value="Protein_kinase_ATP_BS"/>
</dbReference>
<sequence length="306" mass="35766">MQAENKENADPTTSEKKETRDEWSLAKFDIGKPLGKGKFGSVYLARTKKEHYIVAVKILFKSQLVNGGVESQLRREIEIQSHLRHPHILRLFGWFHDEKKIFLVLEYAAQGELYKELMKKGKLSEFRTATITHEVSDALKYCHANKIIHRDLKPENVLIGLQGEAKLADFGWSVRTPSRRRETMCGTLDYLPPEMVEQTDYDFTVDNWTVGVLCYELLTGRPPFEHDDKNVTYQRIVNTQFSFPSFVKEGARDLITRLLQYRGKNRIPLDQLQRHAWIREHAVPHRWTKDHFPVRGYPNYADQPEN</sequence>
<dbReference type="Proteomes" id="UP001158576">
    <property type="component" value="Chromosome PAR"/>
</dbReference>
<protein>
    <recommendedName>
        <fullName evidence="10">Aurora kinase</fullName>
        <ecNumber evidence="10">2.7.11.1</ecNumber>
    </recommendedName>
</protein>
<dbReference type="SMART" id="SM00220">
    <property type="entry name" value="S_TKc"/>
    <property type="match status" value="1"/>
</dbReference>
<evidence type="ECO:0000256" key="10">
    <source>
        <dbReference type="RuleBase" id="RU367134"/>
    </source>
</evidence>
<evidence type="ECO:0000313" key="13">
    <source>
        <dbReference type="EMBL" id="CAG5086591.1"/>
    </source>
</evidence>
<keyword evidence="14" id="KW-1185">Reference proteome</keyword>
<keyword evidence="1 9" id="KW-0723">Serine/threonine-protein kinase</keyword>
<comment type="catalytic activity">
    <reaction evidence="7 10">
        <text>L-seryl-[protein] + ATP = O-phospho-L-seryl-[protein] + ADP + H(+)</text>
        <dbReference type="Rhea" id="RHEA:17989"/>
        <dbReference type="Rhea" id="RHEA-COMP:9863"/>
        <dbReference type="Rhea" id="RHEA-COMP:11604"/>
        <dbReference type="ChEBI" id="CHEBI:15378"/>
        <dbReference type="ChEBI" id="CHEBI:29999"/>
        <dbReference type="ChEBI" id="CHEBI:30616"/>
        <dbReference type="ChEBI" id="CHEBI:83421"/>
        <dbReference type="ChEBI" id="CHEBI:456216"/>
        <dbReference type="EC" id="2.7.11.1"/>
    </reaction>
</comment>
<evidence type="ECO:0000256" key="6">
    <source>
        <dbReference type="ARBA" id="ARBA00047899"/>
    </source>
</evidence>
<accession>A0ABN7RVB1</accession>
<keyword evidence="3 8" id="KW-0547">Nucleotide-binding</keyword>
<keyword evidence="5 8" id="KW-0067">ATP-binding</keyword>
<dbReference type="InterPro" id="IPR011009">
    <property type="entry name" value="Kinase-like_dom_sf"/>
</dbReference>
<evidence type="ECO:0000256" key="4">
    <source>
        <dbReference type="ARBA" id="ARBA00022777"/>
    </source>
</evidence>
<keyword evidence="2 10" id="KW-0808">Transferase</keyword>
<keyword evidence="4 10" id="KW-0418">Kinase</keyword>
<comment type="similarity">
    <text evidence="10">Belongs to the protein kinase superfamily. Ser/Thr protein kinase family. Aurora subfamily.</text>
</comment>
<dbReference type="PROSITE" id="PS00108">
    <property type="entry name" value="PROTEIN_KINASE_ST"/>
    <property type="match status" value="1"/>
</dbReference>
<dbReference type="CDD" id="cd14007">
    <property type="entry name" value="STKc_Aurora"/>
    <property type="match status" value="1"/>
</dbReference>
<evidence type="ECO:0000256" key="11">
    <source>
        <dbReference type="SAM" id="MobiDB-lite"/>
    </source>
</evidence>
<proteinExistence type="inferred from homology"/>
<dbReference type="EC" id="2.7.11.1" evidence="10"/>
<feature type="domain" description="Protein kinase" evidence="12">
    <location>
        <begin position="28"/>
        <end position="278"/>
    </location>
</feature>
<evidence type="ECO:0000256" key="5">
    <source>
        <dbReference type="ARBA" id="ARBA00022840"/>
    </source>
</evidence>
<organism evidence="13 14">
    <name type="scientific">Oikopleura dioica</name>
    <name type="common">Tunicate</name>
    <dbReference type="NCBI Taxonomy" id="34765"/>
    <lineage>
        <taxon>Eukaryota</taxon>
        <taxon>Metazoa</taxon>
        <taxon>Chordata</taxon>
        <taxon>Tunicata</taxon>
        <taxon>Appendicularia</taxon>
        <taxon>Copelata</taxon>
        <taxon>Oikopleuridae</taxon>
        <taxon>Oikopleura</taxon>
    </lineage>
</organism>
<feature type="region of interest" description="Disordered" evidence="11">
    <location>
        <begin position="1"/>
        <end position="21"/>
    </location>
</feature>
<evidence type="ECO:0000256" key="8">
    <source>
        <dbReference type="PROSITE-ProRule" id="PRU10141"/>
    </source>
</evidence>
<evidence type="ECO:0000256" key="2">
    <source>
        <dbReference type="ARBA" id="ARBA00022679"/>
    </source>
</evidence>
<dbReference type="InterPro" id="IPR000719">
    <property type="entry name" value="Prot_kinase_dom"/>
</dbReference>
<dbReference type="EMBL" id="OU015568">
    <property type="protein sequence ID" value="CAG5086591.1"/>
    <property type="molecule type" value="Genomic_DNA"/>
</dbReference>
<evidence type="ECO:0000256" key="3">
    <source>
        <dbReference type="ARBA" id="ARBA00022741"/>
    </source>
</evidence>
<dbReference type="InterPro" id="IPR008271">
    <property type="entry name" value="Ser/Thr_kinase_AS"/>
</dbReference>
<evidence type="ECO:0000259" key="12">
    <source>
        <dbReference type="PROSITE" id="PS50011"/>
    </source>
</evidence>
<name>A0ABN7RVB1_OIKDI</name>
<gene>
    <name evidence="13" type="ORF">OKIOD_LOCUS2830</name>
</gene>
<evidence type="ECO:0000256" key="1">
    <source>
        <dbReference type="ARBA" id="ARBA00022527"/>
    </source>
</evidence>
<comment type="catalytic activity">
    <reaction evidence="6 10">
        <text>L-threonyl-[protein] + ATP = O-phospho-L-threonyl-[protein] + ADP + H(+)</text>
        <dbReference type="Rhea" id="RHEA:46608"/>
        <dbReference type="Rhea" id="RHEA-COMP:11060"/>
        <dbReference type="Rhea" id="RHEA-COMP:11605"/>
        <dbReference type="ChEBI" id="CHEBI:15378"/>
        <dbReference type="ChEBI" id="CHEBI:30013"/>
        <dbReference type="ChEBI" id="CHEBI:30616"/>
        <dbReference type="ChEBI" id="CHEBI:61977"/>
        <dbReference type="ChEBI" id="CHEBI:456216"/>
        <dbReference type="EC" id="2.7.11.1"/>
    </reaction>
</comment>
<dbReference type="Gene3D" id="1.10.510.10">
    <property type="entry name" value="Transferase(Phosphotransferase) domain 1"/>
    <property type="match status" value="1"/>
</dbReference>